<keyword evidence="2" id="KW-1185">Reference proteome</keyword>
<evidence type="ECO:0000313" key="2">
    <source>
        <dbReference type="Proteomes" id="UP000749559"/>
    </source>
</evidence>
<evidence type="ECO:0000313" key="1">
    <source>
        <dbReference type="EMBL" id="CAH1775464.1"/>
    </source>
</evidence>
<accession>A0A8S4N446</accession>
<organism evidence="1 2">
    <name type="scientific">Owenia fusiformis</name>
    <name type="common">Polychaete worm</name>
    <dbReference type="NCBI Taxonomy" id="6347"/>
    <lineage>
        <taxon>Eukaryota</taxon>
        <taxon>Metazoa</taxon>
        <taxon>Spiralia</taxon>
        <taxon>Lophotrochozoa</taxon>
        <taxon>Annelida</taxon>
        <taxon>Polychaeta</taxon>
        <taxon>Sedentaria</taxon>
        <taxon>Canalipalpata</taxon>
        <taxon>Sabellida</taxon>
        <taxon>Oweniida</taxon>
        <taxon>Oweniidae</taxon>
        <taxon>Owenia</taxon>
    </lineage>
</organism>
<name>A0A8S4N446_OWEFU</name>
<dbReference type="AlphaFoldDB" id="A0A8S4N446"/>
<proteinExistence type="predicted"/>
<dbReference type="Proteomes" id="UP000749559">
    <property type="component" value="Unassembled WGS sequence"/>
</dbReference>
<sequence length="103" mass="12093">MDTLYISSKCSTSMNRTTKHAKAIAKLQITSQSLQYTKKHEQKVFVLISRLPNVESNIEWVGVQMFNPILTHKIWDFTFGHQSIQYRILHLDTYLTSMYILKN</sequence>
<comment type="caution">
    <text evidence="1">The sequence shown here is derived from an EMBL/GenBank/DDBJ whole genome shotgun (WGS) entry which is preliminary data.</text>
</comment>
<reference evidence="1" key="1">
    <citation type="submission" date="2022-03" db="EMBL/GenBank/DDBJ databases">
        <authorList>
            <person name="Martin C."/>
        </authorList>
    </citation>
    <scope>NUCLEOTIDE SEQUENCE</scope>
</reference>
<gene>
    <name evidence="1" type="ORF">OFUS_LOCUS2763</name>
</gene>
<dbReference type="EMBL" id="CAIIXF020000001">
    <property type="protein sequence ID" value="CAH1775464.1"/>
    <property type="molecule type" value="Genomic_DNA"/>
</dbReference>
<protein>
    <submittedName>
        <fullName evidence="1">Uncharacterized protein</fullName>
    </submittedName>
</protein>